<evidence type="ECO:0000256" key="6">
    <source>
        <dbReference type="ARBA" id="ARBA00040253"/>
    </source>
</evidence>
<evidence type="ECO:0000313" key="15">
    <source>
        <dbReference type="RefSeq" id="XP_014669758.1"/>
    </source>
</evidence>
<dbReference type="InterPro" id="IPR023753">
    <property type="entry name" value="FAD/NAD-binding_dom"/>
</dbReference>
<dbReference type="InterPro" id="IPR036188">
    <property type="entry name" value="FAD/NAD-bd_sf"/>
</dbReference>
<comment type="catalytic activity">
    <reaction evidence="12">
        <text>menaquinone-4 + NADH + H(+) = menaquinol-4 + NAD(+)</text>
        <dbReference type="Rhea" id="RHEA:74079"/>
        <dbReference type="ChEBI" id="CHEBI:15378"/>
        <dbReference type="ChEBI" id="CHEBI:57540"/>
        <dbReference type="ChEBI" id="CHEBI:57945"/>
        <dbReference type="ChEBI" id="CHEBI:78277"/>
        <dbReference type="ChEBI" id="CHEBI:193091"/>
    </reaction>
    <physiologicalReaction direction="left-to-right" evidence="12">
        <dbReference type="Rhea" id="RHEA:74080"/>
    </physiologicalReaction>
</comment>
<evidence type="ECO:0000259" key="13">
    <source>
        <dbReference type="Pfam" id="PF07992"/>
    </source>
</evidence>
<reference evidence="15" key="1">
    <citation type="submission" date="2025-08" db="UniProtKB">
        <authorList>
            <consortium name="RefSeq"/>
        </authorList>
    </citation>
    <scope>IDENTIFICATION</scope>
</reference>
<gene>
    <name evidence="15" type="primary">LOC106810819</name>
</gene>
<evidence type="ECO:0000256" key="4">
    <source>
        <dbReference type="ARBA" id="ARBA00023002"/>
    </source>
</evidence>
<evidence type="ECO:0000256" key="3">
    <source>
        <dbReference type="ARBA" id="ARBA00022827"/>
    </source>
</evidence>
<name>A0ABM1EC37_PRICU</name>
<feature type="domain" description="FAD/NAD(P)-binding" evidence="13">
    <location>
        <begin position="45"/>
        <end position="311"/>
    </location>
</feature>
<evidence type="ECO:0000256" key="10">
    <source>
        <dbReference type="ARBA" id="ARBA00049236"/>
    </source>
</evidence>
<protein>
    <recommendedName>
        <fullName evidence="6">Ferroptosis suppressor protein 1</fullName>
    </recommendedName>
    <alternativeName>
        <fullName evidence="7">Apoptosis-inducing factor homologous mitochondrion-associated inducer of death</fullName>
    </alternativeName>
    <alternativeName>
        <fullName evidence="8">p53-responsive gene 3 protein</fullName>
    </alternativeName>
</protein>
<evidence type="ECO:0000256" key="8">
    <source>
        <dbReference type="ARBA" id="ARBA00042318"/>
    </source>
</evidence>
<evidence type="ECO:0000313" key="14">
    <source>
        <dbReference type="Proteomes" id="UP000695022"/>
    </source>
</evidence>
<keyword evidence="3" id="KW-0274">FAD</keyword>
<keyword evidence="2" id="KW-0285">Flavoprotein</keyword>
<dbReference type="Gene3D" id="3.50.50.100">
    <property type="match status" value="1"/>
</dbReference>
<comment type="catalytic activity">
    <reaction evidence="9">
        <text>menadione + NADH + H(+) = menadiol + NAD(+)</text>
        <dbReference type="Rhea" id="RHEA:69695"/>
        <dbReference type="ChEBI" id="CHEBI:6746"/>
        <dbReference type="ChEBI" id="CHEBI:15378"/>
        <dbReference type="ChEBI" id="CHEBI:28869"/>
        <dbReference type="ChEBI" id="CHEBI:57540"/>
        <dbReference type="ChEBI" id="CHEBI:57945"/>
    </reaction>
    <physiologicalReaction direction="left-to-right" evidence="9">
        <dbReference type="Rhea" id="RHEA:69696"/>
    </physiologicalReaction>
</comment>
<organism evidence="14 15">
    <name type="scientific">Priapulus caudatus</name>
    <name type="common">Priapulid worm</name>
    <dbReference type="NCBI Taxonomy" id="37621"/>
    <lineage>
        <taxon>Eukaryota</taxon>
        <taxon>Metazoa</taxon>
        <taxon>Ecdysozoa</taxon>
        <taxon>Scalidophora</taxon>
        <taxon>Priapulida</taxon>
        <taxon>Priapulimorpha</taxon>
        <taxon>Priapulimorphida</taxon>
        <taxon>Priapulidae</taxon>
        <taxon>Priapulus</taxon>
    </lineage>
</organism>
<comment type="catalytic activity">
    <reaction evidence="11">
        <text>phylloquinone + NADH + H(+) = phylloquinol + NAD(+)</text>
        <dbReference type="Rhea" id="RHEA:74075"/>
        <dbReference type="ChEBI" id="CHEBI:15378"/>
        <dbReference type="ChEBI" id="CHEBI:18067"/>
        <dbReference type="ChEBI" id="CHEBI:28433"/>
        <dbReference type="ChEBI" id="CHEBI:57540"/>
        <dbReference type="ChEBI" id="CHEBI:57945"/>
    </reaction>
    <physiologicalReaction direction="left-to-right" evidence="11">
        <dbReference type="Rhea" id="RHEA:74076"/>
    </physiologicalReaction>
</comment>
<evidence type="ECO:0000256" key="12">
    <source>
        <dbReference type="ARBA" id="ARBA00049479"/>
    </source>
</evidence>
<dbReference type="Proteomes" id="UP000695022">
    <property type="component" value="Unplaced"/>
</dbReference>
<comment type="catalytic activity">
    <reaction evidence="10">
        <text>ubiquinone-10 + NADH + H(+) = ubiquinol-10 + NAD(+)</text>
        <dbReference type="Rhea" id="RHEA:61984"/>
        <dbReference type="ChEBI" id="CHEBI:15378"/>
        <dbReference type="ChEBI" id="CHEBI:46245"/>
        <dbReference type="ChEBI" id="CHEBI:57540"/>
        <dbReference type="ChEBI" id="CHEBI:57945"/>
        <dbReference type="ChEBI" id="CHEBI:64183"/>
    </reaction>
    <physiologicalReaction direction="left-to-right" evidence="10">
        <dbReference type="Rhea" id="RHEA:61985"/>
    </physiologicalReaction>
</comment>
<sequence>MISSRFLRYSAATAGITGTAYLVYQTVKSMRQGFAVQARDIKDTHVVVIGGGYAGISCASELKDKCKYTLIDAKDKFHHNWGAQRASIEEGFARQLLTYMRSKVVNLDPGSQIVKLENGNELKYDYLVLATGTGGSFPGRIPLGISERMRSCYDTIRKRIMDARSVVIVGGGAAGVEMAGDIKEDFTDKTVTLVHPSEQLVDNDVSDKFQGMVKDRLKKLGVAMVLGERVVNLDAAVAGAGPAVVKTDAGREIPADFVIKAIGLKVHSVAYANSELGKKMDNFGRLPVNEFLQVDGYENVFAAGDCNNVKERKMGMLATQQGTSVGKSILSHAEGKALNKYSGGAPFALCIGRTGGVTRMPFFGGVVLGDWVTTKIKAKDCCLSVVKKQLGVKD</sequence>
<evidence type="ECO:0000256" key="1">
    <source>
        <dbReference type="ARBA" id="ARBA00006442"/>
    </source>
</evidence>
<dbReference type="PANTHER" id="PTHR43735:SF3">
    <property type="entry name" value="FERROPTOSIS SUPPRESSOR PROTEIN 1"/>
    <property type="match status" value="1"/>
</dbReference>
<dbReference type="Pfam" id="PF07992">
    <property type="entry name" value="Pyr_redox_2"/>
    <property type="match status" value="1"/>
</dbReference>
<comment type="cofactor">
    <cofactor evidence="5">
        <name>6-hydroxy-FAD</name>
        <dbReference type="ChEBI" id="CHEBI:60470"/>
    </cofactor>
</comment>
<dbReference type="SUPFAM" id="SSF51905">
    <property type="entry name" value="FAD/NAD(P)-binding domain"/>
    <property type="match status" value="1"/>
</dbReference>
<dbReference type="RefSeq" id="XP_014669758.1">
    <property type="nucleotide sequence ID" value="XM_014814272.1"/>
</dbReference>
<proteinExistence type="inferred from homology"/>
<comment type="similarity">
    <text evidence="1">Belongs to the FAD-dependent oxidoreductase family.</text>
</comment>
<evidence type="ECO:0000256" key="2">
    <source>
        <dbReference type="ARBA" id="ARBA00022630"/>
    </source>
</evidence>
<dbReference type="PANTHER" id="PTHR43735">
    <property type="entry name" value="APOPTOSIS-INDUCING FACTOR 1"/>
    <property type="match status" value="1"/>
</dbReference>
<accession>A0ABM1EC37</accession>
<evidence type="ECO:0000256" key="5">
    <source>
        <dbReference type="ARBA" id="ARBA00037027"/>
    </source>
</evidence>
<keyword evidence="14" id="KW-1185">Reference proteome</keyword>
<evidence type="ECO:0000256" key="9">
    <source>
        <dbReference type="ARBA" id="ARBA00048412"/>
    </source>
</evidence>
<keyword evidence="4" id="KW-0560">Oxidoreductase</keyword>
<dbReference type="GeneID" id="106810819"/>
<evidence type="ECO:0000256" key="11">
    <source>
        <dbReference type="ARBA" id="ARBA00049275"/>
    </source>
</evidence>
<dbReference type="PRINTS" id="PR00368">
    <property type="entry name" value="FADPNR"/>
</dbReference>
<evidence type="ECO:0000256" key="7">
    <source>
        <dbReference type="ARBA" id="ARBA00041541"/>
    </source>
</evidence>